<dbReference type="InterPro" id="IPR050188">
    <property type="entry name" value="RluA_PseudoU_synthase"/>
</dbReference>
<dbReference type="CDD" id="cd02869">
    <property type="entry name" value="PseudoU_synth_RluA_like"/>
    <property type="match status" value="1"/>
</dbReference>
<dbReference type="InterPro" id="IPR006145">
    <property type="entry name" value="PsdUridine_synth_RsuA/RluA"/>
</dbReference>
<proteinExistence type="predicted"/>
<sequence>MVVLHALSDFLDCDFAVNDLSPSYWYEGTCPQSGRSYARRRYRLNLPRTSMSEAIAHGLMQQLAKNDCYSREGKMYGILLVELPNGEQRVLKAFSGLLNGCSVVEGWVPPIPGRDEVALEEARTLAQLDAIKQEIITLKQLTERQQYQTLSDEFEQQLQAMSDRHRHCKHQRQEKRQQICNTLTNEALTIALEQLDEESRQQGIERRQLKRQQNAVLQPLQELIAATDARISELKQQRKALSRQLQAQMQATYSLTNFSGRSLSLQQLMPGGSPTGTGDCCAPKLLHYAATHNLKPLAMAEFWWGASSVNQNKIQGKFYGACAERCQPLMGFLLSGLRPISISNRDLDKTTPFSLNTLTHLPRPNVFESNEFPPMKGEMPIIYEDEWLIAVNKPAGLLSVPGRYSDRQDSVLSRLRHLLPDGMALASVHRLDQETSGILLLARDRQTHRQLSQQFQQRQIHKVYEAILSGAVTVEQGKIDLPLWGDPENRPYQKVDWQHGKPSLTHFQVIAREQDYTRIEFTPLTGRTHQLRVHAADARGLGVTILGDRLYGCCAVTSRLHLHARELRFEHPQLEKTLHLQAITPF</sequence>
<dbReference type="PROSITE" id="PS01129">
    <property type="entry name" value="PSI_RLU"/>
    <property type="match status" value="1"/>
</dbReference>
<dbReference type="EMBL" id="CP045226">
    <property type="protein sequence ID" value="QFS44878.1"/>
    <property type="molecule type" value="Genomic_DNA"/>
</dbReference>
<dbReference type="KEGG" id="nsh:GXM_02353"/>
<dbReference type="InterPro" id="IPR006224">
    <property type="entry name" value="PsdUridine_synth_RluA-like_CS"/>
</dbReference>
<evidence type="ECO:0000256" key="4">
    <source>
        <dbReference type="SAM" id="Coils"/>
    </source>
</evidence>
<evidence type="ECO:0000259" key="5">
    <source>
        <dbReference type="Pfam" id="PF00849"/>
    </source>
</evidence>
<dbReference type="GO" id="GO:0000455">
    <property type="term" value="P:enzyme-directed rRNA pseudouridine synthesis"/>
    <property type="evidence" value="ECO:0007669"/>
    <property type="project" value="TreeGrafter"/>
</dbReference>
<dbReference type="GO" id="GO:0140098">
    <property type="term" value="F:catalytic activity, acting on RNA"/>
    <property type="evidence" value="ECO:0007669"/>
    <property type="project" value="UniProtKB-ARBA"/>
</dbReference>
<dbReference type="AlphaFoldDB" id="A0A5P8VWT9"/>
<dbReference type="PANTHER" id="PTHR21600:SF89">
    <property type="entry name" value="RIBOSOMAL LARGE SUBUNIT PSEUDOURIDINE SYNTHASE A"/>
    <property type="match status" value="1"/>
</dbReference>
<dbReference type="Gene3D" id="3.30.2350.10">
    <property type="entry name" value="Pseudouridine synthase"/>
    <property type="match status" value="1"/>
</dbReference>
<dbReference type="Pfam" id="PF00849">
    <property type="entry name" value="PseudoU_synth_2"/>
    <property type="match status" value="1"/>
</dbReference>
<dbReference type="InterPro" id="IPR020103">
    <property type="entry name" value="PsdUridine_synth_cat_dom_sf"/>
</dbReference>
<evidence type="ECO:0000313" key="7">
    <source>
        <dbReference type="Proteomes" id="UP000326678"/>
    </source>
</evidence>
<evidence type="ECO:0000313" key="6">
    <source>
        <dbReference type="EMBL" id="QFS44878.1"/>
    </source>
</evidence>
<gene>
    <name evidence="6" type="ORF">GXM_02353</name>
</gene>
<evidence type="ECO:0000256" key="1">
    <source>
        <dbReference type="ARBA" id="ARBA00000073"/>
    </source>
</evidence>
<dbReference type="GO" id="GO:0003723">
    <property type="term" value="F:RNA binding"/>
    <property type="evidence" value="ECO:0007669"/>
    <property type="project" value="InterPro"/>
</dbReference>
<keyword evidence="4" id="KW-0175">Coiled coil</keyword>
<feature type="coiled-coil region" evidence="4">
    <location>
        <begin position="192"/>
        <end position="251"/>
    </location>
</feature>
<dbReference type="PANTHER" id="PTHR21600">
    <property type="entry name" value="MITOCHONDRIAL RNA PSEUDOURIDINE SYNTHASE"/>
    <property type="match status" value="1"/>
</dbReference>
<comment type="catalytic activity">
    <reaction evidence="1">
        <text>a uridine in RNA = a pseudouridine in RNA</text>
        <dbReference type="Rhea" id="RHEA:48348"/>
        <dbReference type="Rhea" id="RHEA-COMP:12068"/>
        <dbReference type="Rhea" id="RHEA-COMP:12069"/>
        <dbReference type="ChEBI" id="CHEBI:65314"/>
        <dbReference type="ChEBI" id="CHEBI:65315"/>
    </reaction>
</comment>
<reference evidence="6 7" key="1">
    <citation type="submission" date="2019-10" db="EMBL/GenBank/DDBJ databases">
        <title>Genomic and transcriptomic insights into the perfect genentic adaptation of a filamentous nitrogen-fixing cyanobacterium to rice fields.</title>
        <authorList>
            <person name="Chen Z."/>
        </authorList>
    </citation>
    <scope>NUCLEOTIDE SEQUENCE [LARGE SCALE GENOMIC DNA]</scope>
    <source>
        <strain evidence="6">CCNUC1</strain>
    </source>
</reference>
<organism evidence="6 7">
    <name type="scientific">Nostoc sphaeroides CCNUC1</name>
    <dbReference type="NCBI Taxonomy" id="2653204"/>
    <lineage>
        <taxon>Bacteria</taxon>
        <taxon>Bacillati</taxon>
        <taxon>Cyanobacteriota</taxon>
        <taxon>Cyanophyceae</taxon>
        <taxon>Nostocales</taxon>
        <taxon>Nostocaceae</taxon>
        <taxon>Nostoc</taxon>
    </lineage>
</organism>
<dbReference type="SUPFAM" id="SSF55120">
    <property type="entry name" value="Pseudouridine synthase"/>
    <property type="match status" value="1"/>
</dbReference>
<protein>
    <recommendedName>
        <fullName evidence="2">RNA pseudouridylate synthase</fullName>
    </recommendedName>
    <alternativeName>
        <fullName evidence="3">RNA-uridine isomerase</fullName>
    </alternativeName>
</protein>
<accession>A0A5P8VWT9</accession>
<dbReference type="Proteomes" id="UP000326678">
    <property type="component" value="Chromosome Gxm1"/>
</dbReference>
<feature type="domain" description="Pseudouridine synthase RsuA/RluA-like" evidence="5">
    <location>
        <begin position="388"/>
        <end position="536"/>
    </location>
</feature>
<dbReference type="RefSeq" id="WP_152588819.1">
    <property type="nucleotide sequence ID" value="NZ_CP045226.1"/>
</dbReference>
<dbReference type="GO" id="GO:0009982">
    <property type="term" value="F:pseudouridine synthase activity"/>
    <property type="evidence" value="ECO:0007669"/>
    <property type="project" value="InterPro"/>
</dbReference>
<evidence type="ECO:0000256" key="3">
    <source>
        <dbReference type="ARBA" id="ARBA00033164"/>
    </source>
</evidence>
<name>A0A5P8VWT9_9NOSO</name>
<keyword evidence="7" id="KW-1185">Reference proteome</keyword>
<evidence type="ECO:0000256" key="2">
    <source>
        <dbReference type="ARBA" id="ARBA00031870"/>
    </source>
</evidence>